<feature type="chain" id="PRO_5037435793" evidence="2">
    <location>
        <begin position="27"/>
        <end position="465"/>
    </location>
</feature>
<feature type="compositionally biased region" description="Basic and acidic residues" evidence="1">
    <location>
        <begin position="439"/>
        <end position="457"/>
    </location>
</feature>
<comment type="caution">
    <text evidence="3">The sequence shown here is derived from an EMBL/GenBank/DDBJ whole genome shotgun (WGS) entry which is preliminary data.</text>
</comment>
<evidence type="ECO:0000313" key="4">
    <source>
        <dbReference type="Proteomes" id="UP000631694"/>
    </source>
</evidence>
<evidence type="ECO:0000313" key="3">
    <source>
        <dbReference type="EMBL" id="MBH0239455.1"/>
    </source>
</evidence>
<keyword evidence="4" id="KW-1185">Reference proteome</keyword>
<organism evidence="3 4">
    <name type="scientific">Methylobrevis albus</name>
    <dbReference type="NCBI Taxonomy" id="2793297"/>
    <lineage>
        <taxon>Bacteria</taxon>
        <taxon>Pseudomonadati</taxon>
        <taxon>Pseudomonadota</taxon>
        <taxon>Alphaproteobacteria</taxon>
        <taxon>Hyphomicrobiales</taxon>
        <taxon>Pleomorphomonadaceae</taxon>
        <taxon>Methylobrevis</taxon>
    </lineage>
</organism>
<reference evidence="3" key="1">
    <citation type="submission" date="2020-12" db="EMBL/GenBank/DDBJ databases">
        <title>Methylobrevis albus sp. nov., isolated from fresh water lack sediment.</title>
        <authorList>
            <person name="Zou Q."/>
        </authorList>
    </citation>
    <scope>NUCLEOTIDE SEQUENCE</scope>
    <source>
        <strain evidence="3">L22</strain>
    </source>
</reference>
<dbReference type="AlphaFoldDB" id="A0A931MZW9"/>
<keyword evidence="2" id="KW-0732">Signal</keyword>
<gene>
    <name evidence="3" type="ORF">I5731_16650</name>
</gene>
<sequence length="465" mass="48061">MARARRSVVILCAGLAALGPGLPAAAQEAGSLTDAAASGSVVTTDPAAVAAPLALPLRGTLNAAPPNSVVRPVQSAVRPAGRVDTLRSFAEDPADADPYAPLGLRLGSFVIAPEVSSRIVHTDNGTGASDGEPASFVATDASVALRSAWERHALALSIRGGFTEYLSGGLSEDPSFGTDVEGRIDLTEVDRIDLGAGYSIRAEDLSSDDVPAGSSSAPTIEVLSGTAGFTRNAGLIGMALKGSVDRSIYGASADFDSAARTNTAVAGSLRLSLDSGAAIMPFVEGGLFRRYYDRDDAGVSRDGAGWEIKGGVAVDTGLVAGELAAGYAVERFDDASLADLRGFLVDGSLAWRPTELVTLSLSADTSFAPTTLSGASGSVVSSLDWELSYLFRPNVTFTLGAGLTRQDYAGIDRTVDGWSLSAGTAWRLNRSLELTTTVRHERSNSSEAGDDSRETRIEAGLTLRR</sequence>
<dbReference type="RefSeq" id="WP_197312529.1">
    <property type="nucleotide sequence ID" value="NZ_JADZLT010000054.1"/>
</dbReference>
<feature type="signal peptide" evidence="2">
    <location>
        <begin position="1"/>
        <end position="26"/>
    </location>
</feature>
<accession>A0A931MZW9</accession>
<dbReference type="InterPro" id="IPR018759">
    <property type="entry name" value="BBP2_2"/>
</dbReference>
<dbReference type="EMBL" id="JADZLT010000054">
    <property type="protein sequence ID" value="MBH0239455.1"/>
    <property type="molecule type" value="Genomic_DNA"/>
</dbReference>
<evidence type="ECO:0000256" key="2">
    <source>
        <dbReference type="SAM" id="SignalP"/>
    </source>
</evidence>
<proteinExistence type="predicted"/>
<dbReference type="Pfam" id="PF10082">
    <property type="entry name" value="BBP2_2"/>
    <property type="match status" value="1"/>
</dbReference>
<evidence type="ECO:0000256" key="1">
    <source>
        <dbReference type="SAM" id="MobiDB-lite"/>
    </source>
</evidence>
<dbReference type="Proteomes" id="UP000631694">
    <property type="component" value="Unassembled WGS sequence"/>
</dbReference>
<name>A0A931MZW9_9HYPH</name>
<protein>
    <submittedName>
        <fullName evidence="3">Outer membrane beta-barrel protein</fullName>
    </submittedName>
</protein>
<feature type="region of interest" description="Disordered" evidence="1">
    <location>
        <begin position="439"/>
        <end position="465"/>
    </location>
</feature>